<dbReference type="PROSITE" id="PS51154">
    <property type="entry name" value="MACRO"/>
    <property type="match status" value="1"/>
</dbReference>
<dbReference type="SUPFAM" id="SSF52949">
    <property type="entry name" value="Macro domain-like"/>
    <property type="match status" value="1"/>
</dbReference>
<reference evidence="3" key="2">
    <citation type="submission" date="2021-04" db="EMBL/GenBank/DDBJ databases">
        <authorList>
            <person name="Gilroy R."/>
        </authorList>
    </citation>
    <scope>NUCLEOTIDE SEQUENCE</scope>
    <source>
        <strain evidence="3">ChiGjej1B1-1692</strain>
    </source>
</reference>
<name>A0A9D2NV33_9FIRM</name>
<dbReference type="InterPro" id="IPR043472">
    <property type="entry name" value="Macro_dom-like"/>
</dbReference>
<feature type="transmembrane region" description="Helical" evidence="1">
    <location>
        <begin position="353"/>
        <end position="374"/>
    </location>
</feature>
<dbReference type="Gene3D" id="3.40.220.10">
    <property type="entry name" value="Leucine Aminopeptidase, subunit E, domain 1"/>
    <property type="match status" value="1"/>
</dbReference>
<keyword evidence="1" id="KW-0472">Membrane</keyword>
<dbReference type="PANTHER" id="PTHR11106:SF27">
    <property type="entry name" value="MACRO DOMAIN-CONTAINING PROTEIN"/>
    <property type="match status" value="1"/>
</dbReference>
<proteinExistence type="predicted"/>
<feature type="transmembrane region" description="Helical" evidence="1">
    <location>
        <begin position="321"/>
        <end position="341"/>
    </location>
</feature>
<dbReference type="SMART" id="SM00506">
    <property type="entry name" value="A1pp"/>
    <property type="match status" value="1"/>
</dbReference>
<dbReference type="Pfam" id="PF01661">
    <property type="entry name" value="Macro"/>
    <property type="match status" value="1"/>
</dbReference>
<feature type="transmembrane region" description="Helical" evidence="1">
    <location>
        <begin position="281"/>
        <end position="300"/>
    </location>
</feature>
<organism evidence="3 4">
    <name type="scientific">Candidatus Mediterraneibacter faecigallinarum</name>
    <dbReference type="NCBI Taxonomy" id="2838669"/>
    <lineage>
        <taxon>Bacteria</taxon>
        <taxon>Bacillati</taxon>
        <taxon>Bacillota</taxon>
        <taxon>Clostridia</taxon>
        <taxon>Lachnospirales</taxon>
        <taxon>Lachnospiraceae</taxon>
        <taxon>Mediterraneibacter</taxon>
    </lineage>
</organism>
<evidence type="ECO:0000313" key="3">
    <source>
        <dbReference type="EMBL" id="HJC38482.1"/>
    </source>
</evidence>
<feature type="transmembrane region" description="Helical" evidence="1">
    <location>
        <begin position="439"/>
        <end position="460"/>
    </location>
</feature>
<dbReference type="Proteomes" id="UP000823894">
    <property type="component" value="Unassembled WGS sequence"/>
</dbReference>
<evidence type="ECO:0000256" key="1">
    <source>
        <dbReference type="SAM" id="Phobius"/>
    </source>
</evidence>
<keyword evidence="1" id="KW-1133">Transmembrane helix</keyword>
<feature type="domain" description="Macro" evidence="2">
    <location>
        <begin position="6"/>
        <end position="218"/>
    </location>
</feature>
<evidence type="ECO:0000313" key="4">
    <source>
        <dbReference type="Proteomes" id="UP000823894"/>
    </source>
</evidence>
<accession>A0A9D2NV33</accession>
<gene>
    <name evidence="3" type="ORF">H9757_05405</name>
</gene>
<protein>
    <submittedName>
        <fullName evidence="3">Macro domain-containing protein</fullName>
    </submittedName>
</protein>
<dbReference type="EMBL" id="DWWK01000078">
    <property type="protein sequence ID" value="HJC38482.1"/>
    <property type="molecule type" value="Genomic_DNA"/>
</dbReference>
<comment type="caution">
    <text evidence="3">The sequence shown here is derived from an EMBL/GenBank/DDBJ whole genome shotgun (WGS) entry which is preliminary data.</text>
</comment>
<reference evidence="3" key="1">
    <citation type="journal article" date="2021" name="PeerJ">
        <title>Extensive microbial diversity within the chicken gut microbiome revealed by metagenomics and culture.</title>
        <authorList>
            <person name="Gilroy R."/>
            <person name="Ravi A."/>
            <person name="Getino M."/>
            <person name="Pursley I."/>
            <person name="Horton D.L."/>
            <person name="Alikhan N.F."/>
            <person name="Baker D."/>
            <person name="Gharbi K."/>
            <person name="Hall N."/>
            <person name="Watson M."/>
            <person name="Adriaenssens E.M."/>
            <person name="Foster-Nyarko E."/>
            <person name="Jarju S."/>
            <person name="Secka A."/>
            <person name="Antonio M."/>
            <person name="Oren A."/>
            <person name="Chaudhuri R.R."/>
            <person name="La Ragione R."/>
            <person name="Hildebrand F."/>
            <person name="Pallen M.J."/>
        </authorList>
    </citation>
    <scope>NUCLEOTIDE SEQUENCE</scope>
    <source>
        <strain evidence="3">ChiGjej1B1-1692</strain>
    </source>
</reference>
<dbReference type="InterPro" id="IPR002589">
    <property type="entry name" value="Macro_dom"/>
</dbReference>
<keyword evidence="1" id="KW-0812">Transmembrane</keyword>
<sequence length="470" mass="54327">MGKKTKKRMKNEKNLRYMFHVVPGDISDERLLKDVSRNTHRKKKVQIDAIVNAAKPTLMGSGQGVDGAIHSKIDAFFGEKGEFNKRICEELGQQSGENGSRVRCQRGQAVITKGYNLSKYIIHVVGSLYDGQYGWKKHLFSCSSSRIRTLESCYREIIRTARAHPDIKNIAVPIIGAGEYGFPFEMAVKIAVTALGNALLEWKREDREYFDDRKEGLQNIFLFVWDNSPDEAVIDEKVKTVKKVLRKYRKIFGQGRQAVPHNSFQAQQQYFFEIFRYDKDRGYFCIAWLIRLILAVLRFLSGYTYLKDIFGGKNWQRRRMWVEITVVLKIVTASLIGFYLFRGGNFGNVIRFLLYYNLIDTVTYLISLILMADIQKPSANVIRSMLLLLLNYVEVSLEMSCLYFQQYKADHMTFLQALGPGFIGEMPDGFAIESFADHMLHFGNTALKFFFITMAFGYFAGHLRQRTFRR</sequence>
<dbReference type="AlphaFoldDB" id="A0A9D2NV33"/>
<evidence type="ECO:0000259" key="2">
    <source>
        <dbReference type="PROSITE" id="PS51154"/>
    </source>
</evidence>
<dbReference type="PANTHER" id="PTHR11106">
    <property type="entry name" value="GANGLIOSIDE INDUCED DIFFERENTIATION ASSOCIATED PROTEIN 2-RELATED"/>
    <property type="match status" value="1"/>
</dbReference>